<dbReference type="InterPro" id="IPR010998">
    <property type="entry name" value="Integrase_recombinase_N"/>
</dbReference>
<gene>
    <name evidence="2" type="ORF">GCM10022212_12010</name>
</gene>
<keyword evidence="1" id="KW-0238">DNA-binding</keyword>
<evidence type="ECO:0008006" key="4">
    <source>
        <dbReference type="Google" id="ProtNLM"/>
    </source>
</evidence>
<dbReference type="Gene3D" id="1.10.150.130">
    <property type="match status" value="1"/>
</dbReference>
<accession>A0ABP7SX93</accession>
<keyword evidence="3" id="KW-1185">Reference proteome</keyword>
<evidence type="ECO:0000256" key="1">
    <source>
        <dbReference type="ARBA" id="ARBA00023125"/>
    </source>
</evidence>
<evidence type="ECO:0000313" key="2">
    <source>
        <dbReference type="EMBL" id="GAA4017889.1"/>
    </source>
</evidence>
<dbReference type="EMBL" id="BAAAZE010000006">
    <property type="protein sequence ID" value="GAA4017889.1"/>
    <property type="molecule type" value="Genomic_DNA"/>
</dbReference>
<reference evidence="3" key="1">
    <citation type="journal article" date="2019" name="Int. J. Syst. Evol. Microbiol.">
        <title>The Global Catalogue of Microorganisms (GCM) 10K type strain sequencing project: providing services to taxonomists for standard genome sequencing and annotation.</title>
        <authorList>
            <consortium name="The Broad Institute Genomics Platform"/>
            <consortium name="The Broad Institute Genome Sequencing Center for Infectious Disease"/>
            <person name="Wu L."/>
            <person name="Ma J."/>
        </authorList>
    </citation>
    <scope>NUCLEOTIDE SEQUENCE [LARGE SCALE GENOMIC DNA]</scope>
    <source>
        <strain evidence="3">JCM 16673</strain>
    </source>
</reference>
<name>A0ABP7SX93_9BURK</name>
<proteinExistence type="predicted"/>
<dbReference type="Proteomes" id="UP001501353">
    <property type="component" value="Unassembled WGS sequence"/>
</dbReference>
<dbReference type="RefSeq" id="WP_344762358.1">
    <property type="nucleotide sequence ID" value="NZ_BAAAZE010000006.1"/>
</dbReference>
<organism evidence="2 3">
    <name type="scientific">Actimicrobium antarcticum</name>
    <dbReference type="NCBI Taxonomy" id="1051899"/>
    <lineage>
        <taxon>Bacteria</taxon>
        <taxon>Pseudomonadati</taxon>
        <taxon>Pseudomonadota</taxon>
        <taxon>Betaproteobacteria</taxon>
        <taxon>Burkholderiales</taxon>
        <taxon>Oxalobacteraceae</taxon>
        <taxon>Actimicrobium</taxon>
    </lineage>
</organism>
<sequence>MSSMVPMQVEDALLPHPMRADPTSGHILKPVADDWEAIEVWLQAVRAKRRDANGATNTNATYRYHLAKLCWYVEHVCHITPSRWSMQDVEQFATFLKALPADALCPHGVAINDPVWRPFRVRPSASSQADIRRFVHAMFNGWHKAGYVRHNPTALPAKPMCRVRLPPRYWT</sequence>
<evidence type="ECO:0000313" key="3">
    <source>
        <dbReference type="Proteomes" id="UP001501353"/>
    </source>
</evidence>
<protein>
    <recommendedName>
        <fullName evidence="4">Core-binding (CB) domain-containing protein</fullName>
    </recommendedName>
</protein>
<comment type="caution">
    <text evidence="2">The sequence shown here is derived from an EMBL/GenBank/DDBJ whole genome shotgun (WGS) entry which is preliminary data.</text>
</comment>